<accession>A0A2N9ALT3</accession>
<reference evidence="2" key="1">
    <citation type="submission" date="2017-10" db="EMBL/GenBank/DDBJ databases">
        <authorList>
            <person name="Regsiter A."/>
            <person name="William W."/>
        </authorList>
    </citation>
    <scope>NUCLEOTIDE SEQUENCE [LARGE SCALE GENOMIC DNA]</scope>
</reference>
<dbReference type="EMBL" id="LT962688">
    <property type="protein sequence ID" value="SOR28326.1"/>
    <property type="molecule type" value="Genomic_DNA"/>
</dbReference>
<sequence>MDARRLTHRAQDYRSYSQLAMPSEDHDLELSPLSGPVMREGVTVLVYIYRFAGTDEGWTLEVVDHEDGSTVWEGSFDTDVEAYEAFEQCIQEDGIRTFTEDAPTRH</sequence>
<evidence type="ECO:0000313" key="1">
    <source>
        <dbReference type="EMBL" id="SOR28326.1"/>
    </source>
</evidence>
<gene>
    <name evidence="1" type="ORF">TK0001_1724</name>
</gene>
<organism evidence="1 2">
    <name type="scientific">Methylorubrum extorquens</name>
    <name type="common">Methylobacterium dichloromethanicum</name>
    <name type="synonym">Methylobacterium extorquens</name>
    <dbReference type="NCBI Taxonomy" id="408"/>
    <lineage>
        <taxon>Bacteria</taxon>
        <taxon>Pseudomonadati</taxon>
        <taxon>Pseudomonadota</taxon>
        <taxon>Alphaproteobacteria</taxon>
        <taxon>Hyphomicrobiales</taxon>
        <taxon>Methylobacteriaceae</taxon>
        <taxon>Methylorubrum</taxon>
    </lineage>
</organism>
<protein>
    <submittedName>
        <fullName evidence="1">Uncharacterized protein</fullName>
    </submittedName>
</protein>
<evidence type="ECO:0000313" key="2">
    <source>
        <dbReference type="Proteomes" id="UP000233769"/>
    </source>
</evidence>
<dbReference type="Proteomes" id="UP000233769">
    <property type="component" value="Chromosome tk0001"/>
</dbReference>
<name>A0A2N9ALT3_METEX</name>
<dbReference type="AlphaFoldDB" id="A0A2N9ALT3"/>
<proteinExistence type="predicted"/>